<dbReference type="Proteomes" id="UP000316330">
    <property type="component" value="Unassembled WGS sequence"/>
</dbReference>
<dbReference type="GO" id="GO:0006950">
    <property type="term" value="P:response to stress"/>
    <property type="evidence" value="ECO:0007669"/>
    <property type="project" value="UniProtKB-ARBA"/>
</dbReference>
<dbReference type="InterPro" id="IPR014284">
    <property type="entry name" value="RNA_pol_sigma-70_dom"/>
</dbReference>
<dbReference type="InterPro" id="IPR036388">
    <property type="entry name" value="WH-like_DNA-bd_sf"/>
</dbReference>
<dbReference type="InterPro" id="IPR000838">
    <property type="entry name" value="RNA_pol_sigma70_ECF_CS"/>
</dbReference>
<dbReference type="InterPro" id="IPR007627">
    <property type="entry name" value="RNA_pol_sigma70_r2"/>
</dbReference>
<dbReference type="EMBL" id="VNJJ01000013">
    <property type="protein sequence ID" value="TVX97150.1"/>
    <property type="molecule type" value="Genomic_DNA"/>
</dbReference>
<dbReference type="InterPro" id="IPR013324">
    <property type="entry name" value="RNA_pol_sigma_r3/r4-like"/>
</dbReference>
<dbReference type="NCBIfam" id="TIGR02937">
    <property type="entry name" value="sigma70-ECF"/>
    <property type="match status" value="1"/>
</dbReference>
<dbReference type="GO" id="GO:0003677">
    <property type="term" value="F:DNA binding"/>
    <property type="evidence" value="ECO:0007669"/>
    <property type="project" value="UniProtKB-KW"/>
</dbReference>
<keyword evidence="2 6" id="KW-0805">Transcription regulation</keyword>
<keyword evidence="3 6" id="KW-0731">Sigma factor</keyword>
<dbReference type="PANTHER" id="PTHR43133:SF8">
    <property type="entry name" value="RNA POLYMERASE SIGMA FACTOR HI_1459-RELATED"/>
    <property type="match status" value="1"/>
</dbReference>
<dbReference type="PANTHER" id="PTHR43133">
    <property type="entry name" value="RNA POLYMERASE ECF-TYPE SIGMA FACTO"/>
    <property type="match status" value="1"/>
</dbReference>
<dbReference type="Gene3D" id="1.10.1740.10">
    <property type="match status" value="1"/>
</dbReference>
<keyword evidence="5 6" id="KW-0804">Transcription</keyword>
<dbReference type="GO" id="GO:0016987">
    <property type="term" value="F:sigma factor activity"/>
    <property type="evidence" value="ECO:0007669"/>
    <property type="project" value="UniProtKB-KW"/>
</dbReference>
<protein>
    <recommendedName>
        <fullName evidence="6">RNA polymerase sigma factor</fullName>
    </recommendedName>
</protein>
<keyword evidence="10" id="KW-1185">Reference proteome</keyword>
<feature type="domain" description="RNA polymerase sigma factor 70 region 4 type 2" evidence="8">
    <location>
        <begin position="143"/>
        <end position="194"/>
    </location>
</feature>
<comment type="caution">
    <text evidence="9">The sequence shown here is derived from an EMBL/GenBank/DDBJ whole genome shotgun (WGS) entry which is preliminary data.</text>
</comment>
<dbReference type="Pfam" id="PF04542">
    <property type="entry name" value="Sigma70_r2"/>
    <property type="match status" value="1"/>
</dbReference>
<dbReference type="GO" id="GO:0006352">
    <property type="term" value="P:DNA-templated transcription initiation"/>
    <property type="evidence" value="ECO:0007669"/>
    <property type="project" value="InterPro"/>
</dbReference>
<dbReference type="PROSITE" id="PS01063">
    <property type="entry name" value="SIGMA70_ECF"/>
    <property type="match status" value="1"/>
</dbReference>
<sequence length="212" mass="24968">MGGTFVCVCVILQGGMNLPDELLYLQHQNFANLSPDLQKEIYRTFYNMYYPTIYYMVNNHSTTEDIIQESFLKVIYRMPGTGSLDKTKAWIKTVVKNTTLNFLRKNKKDLNNVDLEHVFNSEHECVTDSEGVAEKIEFKELIQAVEHCLHDLKPEYRILIELRWRRELSYKEIADELNITEHKVKYTLNRAREAIKRRLAKEGGYKYEGEAF</sequence>
<evidence type="ECO:0000256" key="1">
    <source>
        <dbReference type="ARBA" id="ARBA00010641"/>
    </source>
</evidence>
<evidence type="ECO:0000313" key="10">
    <source>
        <dbReference type="Proteomes" id="UP000316330"/>
    </source>
</evidence>
<dbReference type="Gene3D" id="1.10.10.10">
    <property type="entry name" value="Winged helix-like DNA-binding domain superfamily/Winged helix DNA-binding domain"/>
    <property type="match status" value="1"/>
</dbReference>
<dbReference type="SUPFAM" id="SSF88946">
    <property type="entry name" value="Sigma2 domain of RNA polymerase sigma factors"/>
    <property type="match status" value="1"/>
</dbReference>
<reference evidence="9 10" key="1">
    <citation type="submission" date="2019-07" db="EMBL/GenBank/DDBJ databases">
        <authorList>
            <person name="Kim J."/>
        </authorList>
    </citation>
    <scope>NUCLEOTIDE SEQUENCE [LARGE SCALE GENOMIC DNA]</scope>
    <source>
        <strain evidence="9 10">G13</strain>
    </source>
</reference>
<evidence type="ECO:0000256" key="5">
    <source>
        <dbReference type="ARBA" id="ARBA00023163"/>
    </source>
</evidence>
<dbReference type="InterPro" id="IPR013249">
    <property type="entry name" value="RNA_pol_sigma70_r4_t2"/>
</dbReference>
<evidence type="ECO:0000256" key="6">
    <source>
        <dbReference type="RuleBase" id="RU000716"/>
    </source>
</evidence>
<dbReference type="CDD" id="cd06171">
    <property type="entry name" value="Sigma70_r4"/>
    <property type="match status" value="1"/>
</dbReference>
<dbReference type="SUPFAM" id="SSF88659">
    <property type="entry name" value="Sigma3 and sigma4 domains of RNA polymerase sigma factors"/>
    <property type="match status" value="1"/>
</dbReference>
<name>A0A559JB97_9BACL</name>
<proteinExistence type="inferred from homology"/>
<dbReference type="Pfam" id="PF08281">
    <property type="entry name" value="Sigma70_r4_2"/>
    <property type="match status" value="1"/>
</dbReference>
<keyword evidence="4 6" id="KW-0238">DNA-binding</keyword>
<evidence type="ECO:0000313" key="9">
    <source>
        <dbReference type="EMBL" id="TVX97150.1"/>
    </source>
</evidence>
<dbReference type="AlphaFoldDB" id="A0A559JB97"/>
<feature type="domain" description="RNA polymerase sigma-70 region 2" evidence="7">
    <location>
        <begin position="42"/>
        <end position="108"/>
    </location>
</feature>
<evidence type="ECO:0000259" key="8">
    <source>
        <dbReference type="Pfam" id="PF08281"/>
    </source>
</evidence>
<evidence type="ECO:0000259" key="7">
    <source>
        <dbReference type="Pfam" id="PF04542"/>
    </source>
</evidence>
<organism evidence="9 10">
    <name type="scientific">Cohnella terricola</name>
    <dbReference type="NCBI Taxonomy" id="1289167"/>
    <lineage>
        <taxon>Bacteria</taxon>
        <taxon>Bacillati</taxon>
        <taxon>Bacillota</taxon>
        <taxon>Bacilli</taxon>
        <taxon>Bacillales</taxon>
        <taxon>Paenibacillaceae</taxon>
        <taxon>Cohnella</taxon>
    </lineage>
</organism>
<accession>A0A559JB97</accession>
<dbReference type="InterPro" id="IPR013325">
    <property type="entry name" value="RNA_pol_sigma_r2"/>
</dbReference>
<dbReference type="InterPro" id="IPR039425">
    <property type="entry name" value="RNA_pol_sigma-70-like"/>
</dbReference>
<comment type="similarity">
    <text evidence="1 6">Belongs to the sigma-70 factor family. ECF subfamily.</text>
</comment>
<evidence type="ECO:0000256" key="2">
    <source>
        <dbReference type="ARBA" id="ARBA00023015"/>
    </source>
</evidence>
<evidence type="ECO:0000256" key="3">
    <source>
        <dbReference type="ARBA" id="ARBA00023082"/>
    </source>
</evidence>
<gene>
    <name evidence="9" type="ORF">FPZ45_19585</name>
</gene>
<evidence type="ECO:0000256" key="4">
    <source>
        <dbReference type="ARBA" id="ARBA00023125"/>
    </source>
</evidence>